<dbReference type="AlphaFoldDB" id="A0A6A5Y7P7"/>
<gene>
    <name evidence="2" type="ORF">BU24DRAFT_404338</name>
</gene>
<name>A0A6A5Y7P7_9PLEO</name>
<protein>
    <submittedName>
        <fullName evidence="2">Uncharacterized protein</fullName>
    </submittedName>
</protein>
<feature type="compositionally biased region" description="Gly residues" evidence="1">
    <location>
        <begin position="53"/>
        <end position="67"/>
    </location>
</feature>
<accession>A0A6A5Y7P7</accession>
<dbReference type="Proteomes" id="UP000799778">
    <property type="component" value="Unassembled WGS sequence"/>
</dbReference>
<feature type="compositionally biased region" description="Acidic residues" evidence="1">
    <location>
        <begin position="137"/>
        <end position="162"/>
    </location>
</feature>
<feature type="region of interest" description="Disordered" evidence="1">
    <location>
        <begin position="46"/>
        <end position="67"/>
    </location>
</feature>
<dbReference type="RefSeq" id="XP_033389658.1">
    <property type="nucleotide sequence ID" value="XM_033525638.1"/>
</dbReference>
<evidence type="ECO:0000256" key="1">
    <source>
        <dbReference type="SAM" id="MobiDB-lite"/>
    </source>
</evidence>
<dbReference type="GeneID" id="54283035"/>
<proteinExistence type="predicted"/>
<evidence type="ECO:0000313" key="3">
    <source>
        <dbReference type="Proteomes" id="UP000799778"/>
    </source>
</evidence>
<keyword evidence="3" id="KW-1185">Reference proteome</keyword>
<reference evidence="2" key="1">
    <citation type="journal article" date="2020" name="Stud. Mycol.">
        <title>101 Dothideomycetes genomes: a test case for predicting lifestyles and emergence of pathogens.</title>
        <authorList>
            <person name="Haridas S."/>
            <person name="Albert R."/>
            <person name="Binder M."/>
            <person name="Bloem J."/>
            <person name="Labutti K."/>
            <person name="Salamov A."/>
            <person name="Andreopoulos B."/>
            <person name="Baker S."/>
            <person name="Barry K."/>
            <person name="Bills G."/>
            <person name="Bluhm B."/>
            <person name="Cannon C."/>
            <person name="Castanera R."/>
            <person name="Culley D."/>
            <person name="Daum C."/>
            <person name="Ezra D."/>
            <person name="Gonzalez J."/>
            <person name="Henrissat B."/>
            <person name="Kuo A."/>
            <person name="Liang C."/>
            <person name="Lipzen A."/>
            <person name="Lutzoni F."/>
            <person name="Magnuson J."/>
            <person name="Mondo S."/>
            <person name="Nolan M."/>
            <person name="Ohm R."/>
            <person name="Pangilinan J."/>
            <person name="Park H.-J."/>
            <person name="Ramirez L."/>
            <person name="Alfaro M."/>
            <person name="Sun H."/>
            <person name="Tritt A."/>
            <person name="Yoshinaga Y."/>
            <person name="Zwiers L.-H."/>
            <person name="Turgeon B."/>
            <person name="Goodwin S."/>
            <person name="Spatafora J."/>
            <person name="Crous P."/>
            <person name="Grigoriev I."/>
        </authorList>
    </citation>
    <scope>NUCLEOTIDE SEQUENCE</scope>
    <source>
        <strain evidence="2">CBS 175.79</strain>
    </source>
</reference>
<sequence length="162" mass="17091">MDWTYESTHTQDRSLRARAAGDEILERKGVGVVDLEQGWDEMGLRNGESCSLGGSGSGGGGGGGGGGNNVGVRNVGFWLGMMKLGLEMTKEMDLGRDCLVRLRRVGYSSSAGAGTTADVASAGGRKGSSSSSGGGTTEDDDDDAGGDGGWEEWEWEWEWEWW</sequence>
<dbReference type="EMBL" id="ML978066">
    <property type="protein sequence ID" value="KAF2021319.1"/>
    <property type="molecule type" value="Genomic_DNA"/>
</dbReference>
<feature type="region of interest" description="Disordered" evidence="1">
    <location>
        <begin position="111"/>
        <end position="162"/>
    </location>
</feature>
<organism evidence="2 3">
    <name type="scientific">Aaosphaeria arxii CBS 175.79</name>
    <dbReference type="NCBI Taxonomy" id="1450172"/>
    <lineage>
        <taxon>Eukaryota</taxon>
        <taxon>Fungi</taxon>
        <taxon>Dikarya</taxon>
        <taxon>Ascomycota</taxon>
        <taxon>Pezizomycotina</taxon>
        <taxon>Dothideomycetes</taxon>
        <taxon>Pleosporomycetidae</taxon>
        <taxon>Pleosporales</taxon>
        <taxon>Pleosporales incertae sedis</taxon>
        <taxon>Aaosphaeria</taxon>
    </lineage>
</organism>
<evidence type="ECO:0000313" key="2">
    <source>
        <dbReference type="EMBL" id="KAF2021319.1"/>
    </source>
</evidence>